<dbReference type="CDD" id="cd00060">
    <property type="entry name" value="FHA"/>
    <property type="match status" value="1"/>
</dbReference>
<evidence type="ECO:0000313" key="4">
    <source>
        <dbReference type="Proteomes" id="UP001162891"/>
    </source>
</evidence>
<gene>
    <name evidence="3" type="ORF">AMOR_03880</name>
</gene>
<dbReference type="InterPro" id="IPR029016">
    <property type="entry name" value="GAF-like_dom_sf"/>
</dbReference>
<evidence type="ECO:0000259" key="1">
    <source>
        <dbReference type="PROSITE" id="PS50006"/>
    </source>
</evidence>
<dbReference type="SMART" id="SM00240">
    <property type="entry name" value="FHA"/>
    <property type="match status" value="1"/>
</dbReference>
<dbReference type="SMART" id="SM00044">
    <property type="entry name" value="CYCc"/>
    <property type="match status" value="1"/>
</dbReference>
<feature type="domain" description="Guanylate cyclase" evidence="2">
    <location>
        <begin position="334"/>
        <end position="464"/>
    </location>
</feature>
<dbReference type="InterPro" id="IPR000253">
    <property type="entry name" value="FHA_dom"/>
</dbReference>
<reference evidence="4" key="1">
    <citation type="journal article" date="2022" name="Int. J. Syst. Evol. Microbiol.">
        <title>Anaeromyxobacter oryzae sp. nov., Anaeromyxobacter diazotrophicus sp. nov. and Anaeromyxobacter paludicola sp. nov., isolated from paddy soils.</title>
        <authorList>
            <person name="Itoh H."/>
            <person name="Xu Z."/>
            <person name="Mise K."/>
            <person name="Masuda Y."/>
            <person name="Ushijima N."/>
            <person name="Hayakawa C."/>
            <person name="Shiratori Y."/>
            <person name="Senoo K."/>
        </authorList>
    </citation>
    <scope>NUCLEOTIDE SEQUENCE [LARGE SCALE GENOMIC DNA]</scope>
    <source>
        <strain evidence="4">Red232</strain>
    </source>
</reference>
<keyword evidence="4" id="KW-1185">Reference proteome</keyword>
<dbReference type="PANTHER" id="PTHR43081">
    <property type="entry name" value="ADENYLATE CYCLASE, TERMINAL-DIFFERENTIATION SPECIFIC-RELATED"/>
    <property type="match status" value="1"/>
</dbReference>
<dbReference type="Gene3D" id="3.30.70.1230">
    <property type="entry name" value="Nucleotide cyclase"/>
    <property type="match status" value="1"/>
</dbReference>
<dbReference type="InterPro" id="IPR003018">
    <property type="entry name" value="GAF"/>
</dbReference>
<dbReference type="Pfam" id="PF00211">
    <property type="entry name" value="Guanylate_cyc"/>
    <property type="match status" value="1"/>
</dbReference>
<dbReference type="PROSITE" id="PS50125">
    <property type="entry name" value="GUANYLATE_CYCLASE_2"/>
    <property type="match status" value="1"/>
</dbReference>
<dbReference type="SUPFAM" id="SSF55073">
    <property type="entry name" value="Nucleotide cyclase"/>
    <property type="match status" value="1"/>
</dbReference>
<dbReference type="EMBL" id="AP025591">
    <property type="protein sequence ID" value="BDG01392.1"/>
    <property type="molecule type" value="Genomic_DNA"/>
</dbReference>
<dbReference type="Pfam" id="PF00498">
    <property type="entry name" value="FHA"/>
    <property type="match status" value="1"/>
</dbReference>
<dbReference type="PROSITE" id="PS50006">
    <property type="entry name" value="FHA_DOMAIN"/>
    <property type="match status" value="1"/>
</dbReference>
<dbReference type="Proteomes" id="UP001162891">
    <property type="component" value="Chromosome"/>
</dbReference>
<dbReference type="PANTHER" id="PTHR43081:SF1">
    <property type="entry name" value="ADENYLATE CYCLASE, TERMINAL-DIFFERENTIATION SPECIFIC"/>
    <property type="match status" value="1"/>
</dbReference>
<protein>
    <submittedName>
        <fullName evidence="3">Adenylate cyclase</fullName>
    </submittedName>
</protein>
<feature type="domain" description="FHA" evidence="1">
    <location>
        <begin position="23"/>
        <end position="72"/>
    </location>
</feature>
<organism evidence="3 4">
    <name type="scientific">Anaeromyxobacter oryzae</name>
    <dbReference type="NCBI Taxonomy" id="2918170"/>
    <lineage>
        <taxon>Bacteria</taxon>
        <taxon>Pseudomonadati</taxon>
        <taxon>Myxococcota</taxon>
        <taxon>Myxococcia</taxon>
        <taxon>Myxococcales</taxon>
        <taxon>Cystobacterineae</taxon>
        <taxon>Anaeromyxobacteraceae</taxon>
        <taxon>Anaeromyxobacter</taxon>
    </lineage>
</organism>
<dbReference type="InterPro" id="IPR008984">
    <property type="entry name" value="SMAD_FHA_dom_sf"/>
</dbReference>
<accession>A0ABM7WPK1</accession>
<dbReference type="InterPro" id="IPR050697">
    <property type="entry name" value="Adenylyl/Guanylyl_Cyclase_3/4"/>
</dbReference>
<evidence type="ECO:0000259" key="2">
    <source>
        <dbReference type="PROSITE" id="PS50125"/>
    </source>
</evidence>
<dbReference type="CDD" id="cd07302">
    <property type="entry name" value="CHD"/>
    <property type="match status" value="1"/>
</dbReference>
<proteinExistence type="predicted"/>
<evidence type="ECO:0000313" key="3">
    <source>
        <dbReference type="EMBL" id="BDG01392.1"/>
    </source>
</evidence>
<dbReference type="RefSeq" id="WP_248357883.1">
    <property type="nucleotide sequence ID" value="NZ_AP025591.1"/>
</dbReference>
<dbReference type="Gene3D" id="3.30.450.40">
    <property type="match status" value="1"/>
</dbReference>
<dbReference type="Gene3D" id="2.60.200.20">
    <property type="match status" value="1"/>
</dbReference>
<dbReference type="Pfam" id="PF01590">
    <property type="entry name" value="GAF"/>
    <property type="match status" value="1"/>
</dbReference>
<dbReference type="SUPFAM" id="SSF49879">
    <property type="entry name" value="SMAD/FHA domain"/>
    <property type="match status" value="1"/>
</dbReference>
<dbReference type="SMART" id="SM00065">
    <property type="entry name" value="GAF"/>
    <property type="match status" value="1"/>
</dbReference>
<sequence length="516" mass="55807">MPDLFVSNGARAGTVFFLEHDPTIVGRAETCDAAIPDSWISSRHCRFERRGAEWWIVDLGSRNGTYLDGRRISEAPVRDGSRVCLGQTEAVIRNAAQEGRARGGVPRNATAVRFLADVAREIGGKAATAAAGSARRQVAVLNAIGRALVEASSLEDSLSHLLRAVASEARAERSTLLLMDETGAMVPRAHEPPGAPPRLSTTIVSAAVRARAGLLVLDAQQDERFATSQSVVFAGIRSCACVPIWAENRILGALVLDRAVVEPFTADDLELVTVAAYQAALAIERARNLERARAADLQRSKLLRHFSPAVAEAILAHEGQEDDPLGSSVREEVTVLFSDIRGFTELTERLPVPELTELLRAYFREMTRAVFAERGTLDKFIGDGLMAIFGAPVPDPEGADHAVRCACRMLERLADLNTRLSPDRRLAIRIGVNTGRVAAGTFGSPERMEYTVLGDTVNVASRLESIAEPGTVYVGPTTFERTRGSFGYCALGARALRGRASPVEVYRLEWSPDAAR</sequence>
<name>A0ABM7WPK1_9BACT</name>
<dbReference type="InterPro" id="IPR001054">
    <property type="entry name" value="A/G_cyclase"/>
</dbReference>
<dbReference type="SUPFAM" id="SSF55781">
    <property type="entry name" value="GAF domain-like"/>
    <property type="match status" value="1"/>
</dbReference>
<dbReference type="InterPro" id="IPR029787">
    <property type="entry name" value="Nucleotide_cyclase"/>
</dbReference>